<organism evidence="1 2">
    <name type="scientific">Candidatus Blautia pullistercoris</name>
    <dbReference type="NCBI Taxonomy" id="2838499"/>
    <lineage>
        <taxon>Bacteria</taxon>
        <taxon>Bacillati</taxon>
        <taxon>Bacillota</taxon>
        <taxon>Clostridia</taxon>
        <taxon>Lachnospirales</taxon>
        <taxon>Lachnospiraceae</taxon>
        <taxon>Blautia</taxon>
    </lineage>
</organism>
<evidence type="ECO:0000313" key="2">
    <source>
        <dbReference type="Proteomes" id="UP000824230"/>
    </source>
</evidence>
<dbReference type="Proteomes" id="UP000824230">
    <property type="component" value="Unassembled WGS sequence"/>
</dbReference>
<accession>A0A9D2AN46</accession>
<evidence type="ECO:0008006" key="3">
    <source>
        <dbReference type="Google" id="ProtNLM"/>
    </source>
</evidence>
<reference evidence="1" key="1">
    <citation type="journal article" date="2021" name="PeerJ">
        <title>Extensive microbial diversity within the chicken gut microbiome revealed by metagenomics and culture.</title>
        <authorList>
            <person name="Gilroy R."/>
            <person name="Ravi A."/>
            <person name="Getino M."/>
            <person name="Pursley I."/>
            <person name="Horton D.L."/>
            <person name="Alikhan N.F."/>
            <person name="Baker D."/>
            <person name="Gharbi K."/>
            <person name="Hall N."/>
            <person name="Watson M."/>
            <person name="Adriaenssens E.M."/>
            <person name="Foster-Nyarko E."/>
            <person name="Jarju S."/>
            <person name="Secka A."/>
            <person name="Antonio M."/>
            <person name="Oren A."/>
            <person name="Chaudhuri R.R."/>
            <person name="La Ragione R."/>
            <person name="Hildebrand F."/>
            <person name="Pallen M.J."/>
        </authorList>
    </citation>
    <scope>NUCLEOTIDE SEQUENCE</scope>
    <source>
        <strain evidence="1">ChiHjej12B11-1927</strain>
    </source>
</reference>
<comment type="caution">
    <text evidence="1">The sequence shown here is derived from an EMBL/GenBank/DDBJ whole genome shotgun (WGS) entry which is preliminary data.</text>
</comment>
<dbReference type="AlphaFoldDB" id="A0A9D2AN46"/>
<gene>
    <name evidence="1" type="ORF">H9738_12375</name>
</gene>
<proteinExistence type="predicted"/>
<dbReference type="EMBL" id="DXFG01000278">
    <property type="protein sequence ID" value="HIX38643.1"/>
    <property type="molecule type" value="Genomic_DNA"/>
</dbReference>
<protein>
    <recommendedName>
        <fullName evidence="3">DUF5104 domain-containing protein</fullName>
    </recommendedName>
</protein>
<name>A0A9D2AN46_9FIRM</name>
<dbReference type="PROSITE" id="PS51257">
    <property type="entry name" value="PROKAR_LIPOPROTEIN"/>
    <property type="match status" value="1"/>
</dbReference>
<reference evidence="1" key="2">
    <citation type="submission" date="2021-04" db="EMBL/GenBank/DDBJ databases">
        <authorList>
            <person name="Gilroy R."/>
        </authorList>
    </citation>
    <scope>NUCLEOTIDE SEQUENCE</scope>
    <source>
        <strain evidence="1">ChiHjej12B11-1927</strain>
    </source>
</reference>
<sequence length="198" mass="22903">MTVIKKGVIFILTVSACMFILAGCGGNGVNNKSPEAVVRSLIRSYQEQNFQNIKECYGLAEDEEVQEELQKEIDYNIRLFKAYKAKSIDFEKADSLGKSGDSQLIYVLFNYEPEDGEKNQKCPVLSFYFVNENEKRYFVVPAKDVTGEMSQYSRAAYEKFMGTNTYKKYKKDFENFQEENPSYKEELDKRFSQSAKET</sequence>
<evidence type="ECO:0000313" key="1">
    <source>
        <dbReference type="EMBL" id="HIX38643.1"/>
    </source>
</evidence>